<keyword evidence="2" id="KW-1003">Cell membrane</keyword>
<dbReference type="Pfam" id="PF07694">
    <property type="entry name" value="5TM-5TMR_LYT"/>
    <property type="match status" value="1"/>
</dbReference>
<evidence type="ECO:0000313" key="8">
    <source>
        <dbReference type="EMBL" id="GAC90431.1"/>
    </source>
</evidence>
<dbReference type="SUPFAM" id="SSF55073">
    <property type="entry name" value="Nucleotide cyclase"/>
    <property type="match status" value="1"/>
</dbReference>
<dbReference type="NCBIfam" id="TIGR00254">
    <property type="entry name" value="GGDEF"/>
    <property type="match status" value="1"/>
</dbReference>
<evidence type="ECO:0000256" key="6">
    <source>
        <dbReference type="SAM" id="Phobius"/>
    </source>
</evidence>
<dbReference type="GO" id="GO:0071555">
    <property type="term" value="P:cell wall organization"/>
    <property type="evidence" value="ECO:0007669"/>
    <property type="project" value="InterPro"/>
</dbReference>
<sequence length="393" mass="44901">MGYFDLKMLRRLSATFFFVRIYWQREEERKMIKQFIANSGILIAGFYLISKFFPSTIHKQSPVYMRLLAGACCGLLSIVLMFFSIPVGHGVIADLRHVPLVVISYYGGMPSALAAGIIMGAGRFLFGNMFASIVSFFISVAIAIGCGFISRWMKRHIIITTFWMNVYSMALISFALFVNIPDHDIYTQTLFTFWPISIIATYVASNICKDIRQSKEMLQHYKAWATTDFLTGLYNVRQFHTLLRENIAKANEQQSCLALILFDIDRFKCINDSYGHDGGDVILRHLGELIRSLVPENGFAFRNGGEEFSILLPTCEHEAMTFAEHIRTTIERHPFIVQKQTVHITVSIGISLFPMLATNEPELFKQADIALYEAKQQGRNRTVVYNKEYLHET</sequence>
<dbReference type="GO" id="GO:0043709">
    <property type="term" value="P:cell adhesion involved in single-species biofilm formation"/>
    <property type="evidence" value="ECO:0007669"/>
    <property type="project" value="TreeGrafter"/>
</dbReference>
<dbReference type="FunFam" id="3.30.70.270:FF:000001">
    <property type="entry name" value="Diguanylate cyclase domain protein"/>
    <property type="match status" value="1"/>
</dbReference>
<feature type="transmembrane region" description="Helical" evidence="6">
    <location>
        <begin position="157"/>
        <end position="178"/>
    </location>
</feature>
<keyword evidence="4 6" id="KW-1133">Transmembrane helix</keyword>
<dbReference type="AlphaFoldDB" id="R4FAC4"/>
<feature type="transmembrane region" description="Helical" evidence="6">
    <location>
        <begin position="190"/>
        <end position="208"/>
    </location>
</feature>
<evidence type="ECO:0000313" key="9">
    <source>
        <dbReference type="Proteomes" id="UP000013057"/>
    </source>
</evidence>
<feature type="transmembrane region" description="Helical" evidence="6">
    <location>
        <begin position="35"/>
        <end position="53"/>
    </location>
</feature>
<name>R4FAC4_9BACL</name>
<evidence type="ECO:0000256" key="3">
    <source>
        <dbReference type="ARBA" id="ARBA00022692"/>
    </source>
</evidence>
<dbReference type="CDD" id="cd01949">
    <property type="entry name" value="GGDEF"/>
    <property type="match status" value="1"/>
</dbReference>
<dbReference type="PANTHER" id="PTHR45138:SF9">
    <property type="entry name" value="DIGUANYLATE CYCLASE DGCM-RELATED"/>
    <property type="match status" value="1"/>
</dbReference>
<feature type="transmembrane region" description="Helical" evidence="6">
    <location>
        <begin position="125"/>
        <end position="150"/>
    </location>
</feature>
<dbReference type="InterPro" id="IPR000160">
    <property type="entry name" value="GGDEF_dom"/>
</dbReference>
<proteinExistence type="predicted"/>
<dbReference type="GO" id="GO:1902201">
    <property type="term" value="P:negative regulation of bacterial-type flagellum-dependent cell motility"/>
    <property type="evidence" value="ECO:0007669"/>
    <property type="project" value="TreeGrafter"/>
</dbReference>
<dbReference type="InterPro" id="IPR029787">
    <property type="entry name" value="Nucleotide_cyclase"/>
</dbReference>
<dbReference type="SMART" id="SM00267">
    <property type="entry name" value="GGDEF"/>
    <property type="match status" value="1"/>
</dbReference>
<organism evidence="8 9">
    <name type="scientific">Anoxybacillus flavithermus NBRC 109594</name>
    <dbReference type="NCBI Taxonomy" id="1315967"/>
    <lineage>
        <taxon>Bacteria</taxon>
        <taxon>Bacillati</taxon>
        <taxon>Bacillota</taxon>
        <taxon>Bacilli</taxon>
        <taxon>Bacillales</taxon>
        <taxon>Anoxybacillaceae</taxon>
        <taxon>Anoxybacillus</taxon>
    </lineage>
</organism>
<feature type="transmembrane region" description="Helical" evidence="6">
    <location>
        <begin position="65"/>
        <end position="85"/>
    </location>
</feature>
<reference evidence="9" key="1">
    <citation type="journal article" date="2013" name="Genome Announc.">
        <title>Draft Genome Sequence of a Thermophilic Member of the Bacillaceae, Anoxybacillus flavithermus Strain Kn10, Isolated from the Kan-nawa Hot Spring in Japan.</title>
        <authorList>
            <person name="Matsutani M."/>
            <person name="Shirakihara Y."/>
            <person name="Imada K."/>
            <person name="Yakushi T."/>
            <person name="Matsushita K."/>
        </authorList>
    </citation>
    <scope>NUCLEOTIDE SEQUENCE [LARGE SCALE GENOMIC DNA]</scope>
    <source>
        <strain evidence="9">NBRC 109594</strain>
    </source>
</reference>
<keyword evidence="5 6" id="KW-0472">Membrane</keyword>
<comment type="subcellular location">
    <subcellularLocation>
        <location evidence="1">Cell membrane</location>
        <topology evidence="1">Multi-pass membrane protein</topology>
    </subcellularLocation>
</comment>
<evidence type="ECO:0000256" key="5">
    <source>
        <dbReference type="ARBA" id="ARBA00023136"/>
    </source>
</evidence>
<keyword evidence="3 6" id="KW-0812">Transmembrane</keyword>
<feature type="transmembrane region" description="Helical" evidence="6">
    <location>
        <begin position="97"/>
        <end position="119"/>
    </location>
</feature>
<dbReference type="Proteomes" id="UP000013057">
    <property type="component" value="Unassembled WGS sequence"/>
</dbReference>
<dbReference type="InterPro" id="IPR043128">
    <property type="entry name" value="Rev_trsase/Diguanyl_cyclase"/>
</dbReference>
<feature type="domain" description="GGDEF" evidence="7">
    <location>
        <begin position="255"/>
        <end position="387"/>
    </location>
</feature>
<dbReference type="GO" id="GO:0005886">
    <property type="term" value="C:plasma membrane"/>
    <property type="evidence" value="ECO:0007669"/>
    <property type="project" value="UniProtKB-SubCell"/>
</dbReference>
<dbReference type="InterPro" id="IPR050469">
    <property type="entry name" value="Diguanylate_Cyclase"/>
</dbReference>
<evidence type="ECO:0000256" key="1">
    <source>
        <dbReference type="ARBA" id="ARBA00004651"/>
    </source>
</evidence>
<comment type="caution">
    <text evidence="8">The sequence shown here is derived from an EMBL/GenBank/DDBJ whole genome shotgun (WGS) entry which is preliminary data.</text>
</comment>
<protein>
    <submittedName>
        <fullName evidence="8">Signal transduction diguanylate cyclase</fullName>
    </submittedName>
</protein>
<dbReference type="Gene3D" id="3.30.70.270">
    <property type="match status" value="1"/>
</dbReference>
<evidence type="ECO:0000259" key="7">
    <source>
        <dbReference type="PROSITE" id="PS50887"/>
    </source>
</evidence>
<dbReference type="GO" id="GO:0052621">
    <property type="term" value="F:diguanylate cyclase activity"/>
    <property type="evidence" value="ECO:0007669"/>
    <property type="project" value="TreeGrafter"/>
</dbReference>
<dbReference type="GO" id="GO:0000155">
    <property type="term" value="F:phosphorelay sensor kinase activity"/>
    <property type="evidence" value="ECO:0007669"/>
    <property type="project" value="InterPro"/>
</dbReference>
<dbReference type="InterPro" id="IPR011620">
    <property type="entry name" value="Sig_transdc_His_kinase_LytS_TM"/>
</dbReference>
<dbReference type="PANTHER" id="PTHR45138">
    <property type="entry name" value="REGULATORY COMPONENTS OF SENSORY TRANSDUCTION SYSTEM"/>
    <property type="match status" value="1"/>
</dbReference>
<accession>R4FAC4</accession>
<dbReference type="PROSITE" id="PS50887">
    <property type="entry name" value="GGDEF"/>
    <property type="match status" value="1"/>
</dbReference>
<evidence type="ECO:0000256" key="4">
    <source>
        <dbReference type="ARBA" id="ARBA00022989"/>
    </source>
</evidence>
<gene>
    <name evidence="8" type="ORF">KN10_0867</name>
</gene>
<evidence type="ECO:0000256" key="2">
    <source>
        <dbReference type="ARBA" id="ARBA00022475"/>
    </source>
</evidence>
<dbReference type="Pfam" id="PF00990">
    <property type="entry name" value="GGDEF"/>
    <property type="match status" value="1"/>
</dbReference>
<dbReference type="EMBL" id="BARH01000005">
    <property type="protein sequence ID" value="GAC90431.1"/>
    <property type="molecule type" value="Genomic_DNA"/>
</dbReference>